<comment type="caution">
    <text evidence="1">The sequence shown here is derived from an EMBL/GenBank/DDBJ whole genome shotgun (WGS) entry which is preliminary data.</text>
</comment>
<proteinExistence type="predicted"/>
<reference evidence="1 2" key="1">
    <citation type="submission" date="2024-01" db="EMBL/GenBank/DDBJ databases">
        <title>Genome insights into Plantactinospora sonchi sp. nov.</title>
        <authorList>
            <person name="Wang L."/>
        </authorList>
    </citation>
    <scope>NUCLEOTIDE SEQUENCE [LARGE SCALE GENOMIC DNA]</scope>
    <source>
        <strain evidence="1 2">NEAU-QY2</strain>
    </source>
</reference>
<evidence type="ECO:0000313" key="1">
    <source>
        <dbReference type="EMBL" id="MEE6263578.1"/>
    </source>
</evidence>
<dbReference type="EMBL" id="JAZGQK010000039">
    <property type="protein sequence ID" value="MEE6263578.1"/>
    <property type="molecule type" value="Genomic_DNA"/>
</dbReference>
<dbReference type="RefSeq" id="WP_331218478.1">
    <property type="nucleotide sequence ID" value="NZ_JAZGQK010000039.1"/>
</dbReference>
<name>A0ABU7S446_9ACTN</name>
<protein>
    <submittedName>
        <fullName evidence="1">Uncharacterized protein</fullName>
    </submittedName>
</protein>
<accession>A0ABU7S446</accession>
<gene>
    <name evidence="1" type="ORF">V1633_34415</name>
</gene>
<sequence length="251" mass="28087">MAEWEVWRQDDNGNEYRVAAHPDRIAALAQVMVLESGVRHRQTYWVAGPAEPVCRTNRDLYQRVLAESERMTGQGRTLDEFLRGWWQVGRSVAGRVGFDLDEVAAMVVAAATVEPPPIRPQWRSTSFEWLTEEPRRYVDWESIVLCQIADLADFADQGPLPPYAGLGLDAPRPGGHRRCIGLRWYNFTPASYLECGLAGTIGGWDLADGIRVELPGPVVPLRPEPGPEEVAVETLTWDDLAELAVCGQEYE</sequence>
<keyword evidence="2" id="KW-1185">Reference proteome</keyword>
<evidence type="ECO:0000313" key="2">
    <source>
        <dbReference type="Proteomes" id="UP001332243"/>
    </source>
</evidence>
<dbReference type="Proteomes" id="UP001332243">
    <property type="component" value="Unassembled WGS sequence"/>
</dbReference>
<organism evidence="1 2">
    <name type="scientific">Plantactinospora sonchi</name>
    <dbReference type="NCBI Taxonomy" id="1544735"/>
    <lineage>
        <taxon>Bacteria</taxon>
        <taxon>Bacillati</taxon>
        <taxon>Actinomycetota</taxon>
        <taxon>Actinomycetes</taxon>
        <taxon>Micromonosporales</taxon>
        <taxon>Micromonosporaceae</taxon>
        <taxon>Plantactinospora</taxon>
    </lineage>
</organism>